<feature type="coiled-coil region" evidence="1">
    <location>
        <begin position="223"/>
        <end position="257"/>
    </location>
</feature>
<name>A0AA85JAE4_TRIRE</name>
<evidence type="ECO:0000256" key="2">
    <source>
        <dbReference type="SAM" id="MobiDB-lite"/>
    </source>
</evidence>
<feature type="compositionally biased region" description="Polar residues" evidence="2">
    <location>
        <begin position="558"/>
        <end position="573"/>
    </location>
</feature>
<feature type="region of interest" description="Disordered" evidence="2">
    <location>
        <begin position="282"/>
        <end position="306"/>
    </location>
</feature>
<feature type="compositionally biased region" description="Low complexity" evidence="2">
    <location>
        <begin position="582"/>
        <end position="619"/>
    </location>
</feature>
<dbReference type="WBParaSite" id="TREG1_135560.1">
    <property type="protein sequence ID" value="TREG1_135560.1"/>
    <property type="gene ID" value="TREG1_135560"/>
</dbReference>
<keyword evidence="3" id="KW-1185">Reference proteome</keyword>
<evidence type="ECO:0000256" key="1">
    <source>
        <dbReference type="SAM" id="Coils"/>
    </source>
</evidence>
<feature type="compositionally biased region" description="Basic and acidic residues" evidence="2">
    <location>
        <begin position="285"/>
        <end position="298"/>
    </location>
</feature>
<feature type="compositionally biased region" description="Polar residues" evidence="2">
    <location>
        <begin position="331"/>
        <end position="345"/>
    </location>
</feature>
<keyword evidence="1" id="KW-0175">Coiled coil</keyword>
<feature type="region of interest" description="Disordered" evidence="2">
    <location>
        <begin position="318"/>
        <end position="345"/>
    </location>
</feature>
<feature type="region of interest" description="Disordered" evidence="2">
    <location>
        <begin position="554"/>
        <end position="659"/>
    </location>
</feature>
<organism evidence="3 5">
    <name type="scientific">Trichobilharzia regenti</name>
    <name type="common">Nasal bird schistosome</name>
    <dbReference type="NCBI Taxonomy" id="157069"/>
    <lineage>
        <taxon>Eukaryota</taxon>
        <taxon>Metazoa</taxon>
        <taxon>Spiralia</taxon>
        <taxon>Lophotrochozoa</taxon>
        <taxon>Platyhelminthes</taxon>
        <taxon>Trematoda</taxon>
        <taxon>Digenea</taxon>
        <taxon>Strigeidida</taxon>
        <taxon>Schistosomatoidea</taxon>
        <taxon>Schistosomatidae</taxon>
        <taxon>Trichobilharzia</taxon>
    </lineage>
</organism>
<accession>A0AA85JAE4</accession>
<evidence type="ECO:0000313" key="4">
    <source>
        <dbReference type="WBParaSite" id="TREG1_135560.1"/>
    </source>
</evidence>
<dbReference type="Proteomes" id="UP000050795">
    <property type="component" value="Unassembled WGS sequence"/>
</dbReference>
<dbReference type="WBParaSite" id="TREG1_135560.2">
    <property type="protein sequence ID" value="TREG1_135560.2"/>
    <property type="gene ID" value="TREG1_135560"/>
</dbReference>
<reference evidence="3" key="1">
    <citation type="submission" date="2022-06" db="EMBL/GenBank/DDBJ databases">
        <authorList>
            <person name="Berger JAMES D."/>
            <person name="Berger JAMES D."/>
        </authorList>
    </citation>
    <scope>NUCLEOTIDE SEQUENCE [LARGE SCALE GENOMIC DNA]</scope>
</reference>
<sequence length="823" mass="93807">MSNSKELSHLKSTLMSTPSPVVYNCLPSCYPSVSSTNQNKTISGRTGYNKTIDNHNPPYFIVSSDNQLHESCEKLQKPRSTQIKAKEVIKSVYQSKPPVKSIVKTHEMLKKGDINSNQFKQKSNLSIKSTQQTTTKTAATTRTAKKSCHLQDLCLEDRRKLNKLIMKLAEAQEALKIMDCKLQNQSMNNNDNGSNNILELKRPTDGDQIQYTHPTLEEGTVYSSKAEELIITYKTRLEQLESELSQLRHHHFREEEKEDHCPSYVENDSSVKKYPIELHPTVINNDKDVNQRRIQSSDRRHRHHHQKLLSFTSLKPVSYHNNHDNHDDGNCQKSNNHKTINQPVSNSVDLKSSNALQKVENKNEVMADIANESGTNNFTDNTNRNQDHSILIMNRQLKQEPTIQEFPVWELSDPVNSSSGKVESDNKTPVPASLNKLVSQKKTKRKEVSIMTQIGDDLTSTENCAVSEASASTDKCTQTINAMPKITPQSYDKYTECSEQMDLLSRTQPLQVNQSKEIQCATENSDEIKPLIDSCVQTSCVANVHFMIKGSNKRINKSSRQVYRKSSQWNRTKISTEKKNRSSSSSISESSSYSSPSSSTSSSLSAGFDVNNRSDNNNNAKLTAKNSHQRKMNQNRERSKQHIHQSLDTSNRVSDDNNQKLPVHSDIKLSLQNQSTSFVNNPYNQVKKTGIPSTYKNNTNYSTALDRNQQTTTSNSNHHVDEIDHKELESIICLINDRDRHLSDHYNTSENLKNHQYYREILLSSNCTPQLQRQKQEEIHNIQQQLLYSPPRHLSEYKQCNVLSVGDDEEEQLLLHDLFFICN</sequence>
<dbReference type="AlphaFoldDB" id="A0AA85JAE4"/>
<evidence type="ECO:0000313" key="3">
    <source>
        <dbReference type="Proteomes" id="UP000050795"/>
    </source>
</evidence>
<proteinExistence type="predicted"/>
<protein>
    <submittedName>
        <fullName evidence="4 5">Uncharacterized protein</fullName>
    </submittedName>
</protein>
<feature type="compositionally biased region" description="Basic and acidic residues" evidence="2">
    <location>
        <begin position="321"/>
        <end position="330"/>
    </location>
</feature>
<evidence type="ECO:0000313" key="5">
    <source>
        <dbReference type="WBParaSite" id="TREG1_135560.2"/>
    </source>
</evidence>
<reference evidence="4 5" key="2">
    <citation type="submission" date="2023-11" db="UniProtKB">
        <authorList>
            <consortium name="WormBaseParasite"/>
        </authorList>
    </citation>
    <scope>IDENTIFICATION</scope>
</reference>